<keyword evidence="3" id="KW-1185">Reference proteome</keyword>
<organism evidence="2 3">
    <name type="scientific">Triparma strigata</name>
    <dbReference type="NCBI Taxonomy" id="1606541"/>
    <lineage>
        <taxon>Eukaryota</taxon>
        <taxon>Sar</taxon>
        <taxon>Stramenopiles</taxon>
        <taxon>Ochrophyta</taxon>
        <taxon>Bolidophyceae</taxon>
        <taxon>Parmales</taxon>
        <taxon>Triparmaceae</taxon>
        <taxon>Triparma</taxon>
    </lineage>
</organism>
<name>A0A9W7B2Q1_9STRA</name>
<keyword evidence="1" id="KW-0472">Membrane</keyword>
<gene>
    <name evidence="2" type="ORF">TrST_g4744</name>
</gene>
<accession>A0A9W7B2Q1</accession>
<keyword evidence="1" id="KW-0812">Transmembrane</keyword>
<feature type="transmembrane region" description="Helical" evidence="1">
    <location>
        <begin position="49"/>
        <end position="71"/>
    </location>
</feature>
<proteinExistence type="predicted"/>
<comment type="caution">
    <text evidence="2">The sequence shown here is derived from an EMBL/GenBank/DDBJ whole genome shotgun (WGS) entry which is preliminary data.</text>
</comment>
<keyword evidence="1" id="KW-1133">Transmembrane helix</keyword>
<reference evidence="3" key="1">
    <citation type="journal article" date="2023" name="Commun. Biol.">
        <title>Genome analysis of Parmales, the sister group of diatoms, reveals the evolutionary specialization of diatoms from phago-mixotrophs to photoautotrophs.</title>
        <authorList>
            <person name="Ban H."/>
            <person name="Sato S."/>
            <person name="Yoshikawa S."/>
            <person name="Yamada K."/>
            <person name="Nakamura Y."/>
            <person name="Ichinomiya M."/>
            <person name="Sato N."/>
            <person name="Blanc-Mathieu R."/>
            <person name="Endo H."/>
            <person name="Kuwata A."/>
            <person name="Ogata H."/>
        </authorList>
    </citation>
    <scope>NUCLEOTIDE SEQUENCE [LARGE SCALE GENOMIC DNA]</scope>
    <source>
        <strain evidence="3">NIES 3701</strain>
    </source>
</reference>
<evidence type="ECO:0000313" key="2">
    <source>
        <dbReference type="EMBL" id="GMH82797.1"/>
    </source>
</evidence>
<dbReference type="AlphaFoldDB" id="A0A9W7B2Q1"/>
<evidence type="ECO:0000256" key="1">
    <source>
        <dbReference type="SAM" id="Phobius"/>
    </source>
</evidence>
<evidence type="ECO:0000313" key="3">
    <source>
        <dbReference type="Proteomes" id="UP001165085"/>
    </source>
</evidence>
<dbReference type="OrthoDB" id="10494385at2759"/>
<dbReference type="EMBL" id="BRXY01000273">
    <property type="protein sequence ID" value="GMH82797.1"/>
    <property type="molecule type" value="Genomic_DNA"/>
</dbReference>
<dbReference type="Proteomes" id="UP001165085">
    <property type="component" value="Unassembled WGS sequence"/>
</dbReference>
<sequence length="342" mass="39403">MRMTTQTGFCKNADCTETMNATFVEIPWTNVKYNAAQDACDGYYVQNNPWIGCASLIQIALMLSTLLDAVFRMLDLIRMLKRNEDSDPIMLMVPKAFINTGSLFLRFALIVGYSNRYTDSSVTLFVDLFLLFVFAEIVDYLLSLISKPFFNSVKGEIKEFDEAYMMMEKESRGFIFEQEEGSSELPKVELDALASIHPAYLPKNDDGSKGELAGYYFTASDKDTTRMIKRRQRLPWKFGSNYSSTLNGRWKIHTKKDEKERHWPSICWKGCKCDPIRDVRYNNDHLFNLCQTCFDEAISENAEKGEKLKATLKGEELSLKVKQLRKLKKEDVLPLEEILVAY</sequence>
<protein>
    <submittedName>
        <fullName evidence="2">Uncharacterized protein</fullName>
    </submittedName>
</protein>
<feature type="transmembrane region" description="Helical" evidence="1">
    <location>
        <begin position="125"/>
        <end position="145"/>
    </location>
</feature>
<feature type="transmembrane region" description="Helical" evidence="1">
    <location>
        <begin position="92"/>
        <end position="113"/>
    </location>
</feature>